<proteinExistence type="inferred from homology"/>
<dbReference type="FunFam" id="1.10.357.140:FF:000008">
    <property type="entry name" value="4-hydroxybenzoate octaprenyltransferase"/>
    <property type="match status" value="1"/>
</dbReference>
<evidence type="ECO:0000256" key="1">
    <source>
        <dbReference type="ARBA" id="ARBA00001946"/>
    </source>
</evidence>
<dbReference type="InterPro" id="IPR030470">
    <property type="entry name" value="UbiA_prenylTrfase_CS"/>
</dbReference>
<dbReference type="InterPro" id="IPR039653">
    <property type="entry name" value="Prenyltransferase"/>
</dbReference>
<dbReference type="GO" id="GO:0008299">
    <property type="term" value="P:isoprenoid biosynthetic process"/>
    <property type="evidence" value="ECO:0007669"/>
    <property type="project" value="UniProtKB-UniRule"/>
</dbReference>
<dbReference type="InterPro" id="IPR006370">
    <property type="entry name" value="HB_polyprenyltransferase-like"/>
</dbReference>
<reference evidence="10" key="1">
    <citation type="submission" date="2023-03" db="EMBL/GenBank/DDBJ databases">
        <title>Massive genome expansion in bonnet fungi (Mycena s.s.) driven by repeated elements and novel gene families across ecological guilds.</title>
        <authorList>
            <consortium name="Lawrence Berkeley National Laboratory"/>
            <person name="Harder C.B."/>
            <person name="Miyauchi S."/>
            <person name="Viragh M."/>
            <person name="Kuo A."/>
            <person name="Thoen E."/>
            <person name="Andreopoulos B."/>
            <person name="Lu D."/>
            <person name="Skrede I."/>
            <person name="Drula E."/>
            <person name="Henrissat B."/>
            <person name="Morin E."/>
            <person name="Kohler A."/>
            <person name="Barry K."/>
            <person name="LaButti K."/>
            <person name="Morin E."/>
            <person name="Salamov A."/>
            <person name="Lipzen A."/>
            <person name="Mereny Z."/>
            <person name="Hegedus B."/>
            <person name="Baldrian P."/>
            <person name="Stursova M."/>
            <person name="Weitz H."/>
            <person name="Taylor A."/>
            <person name="Grigoriev I.V."/>
            <person name="Nagy L.G."/>
            <person name="Martin F."/>
            <person name="Kauserud H."/>
        </authorList>
    </citation>
    <scope>NUCLEOTIDE SEQUENCE</scope>
    <source>
        <strain evidence="10">CBHHK200</strain>
    </source>
</reference>
<comment type="pathway">
    <text evidence="9">Cofactor biosynthesis; ubiquinone biosynthesis.</text>
</comment>
<dbReference type="HAMAP" id="MF_01635">
    <property type="entry name" value="UbiA"/>
    <property type="match status" value="1"/>
</dbReference>
<dbReference type="PANTHER" id="PTHR11048:SF28">
    <property type="entry name" value="4-HYDROXYBENZOATE POLYPRENYLTRANSFERASE, MITOCHONDRIAL"/>
    <property type="match status" value="1"/>
</dbReference>
<organism evidence="10 11">
    <name type="scientific">Mycena alexandri</name>
    <dbReference type="NCBI Taxonomy" id="1745969"/>
    <lineage>
        <taxon>Eukaryota</taxon>
        <taxon>Fungi</taxon>
        <taxon>Dikarya</taxon>
        <taxon>Basidiomycota</taxon>
        <taxon>Agaricomycotina</taxon>
        <taxon>Agaricomycetes</taxon>
        <taxon>Agaricomycetidae</taxon>
        <taxon>Agaricales</taxon>
        <taxon>Marasmiineae</taxon>
        <taxon>Mycenaceae</taxon>
        <taxon>Mycena</taxon>
    </lineage>
</organism>
<name>A0AAD6WS90_9AGAR</name>
<evidence type="ECO:0000313" key="10">
    <source>
        <dbReference type="EMBL" id="KAJ7025193.1"/>
    </source>
</evidence>
<feature type="transmembrane region" description="Helical" evidence="9">
    <location>
        <begin position="106"/>
        <end position="129"/>
    </location>
</feature>
<feature type="transmembrane region" description="Helical" evidence="9">
    <location>
        <begin position="176"/>
        <end position="201"/>
    </location>
</feature>
<comment type="caution">
    <text evidence="10">The sequence shown here is derived from an EMBL/GenBank/DDBJ whole genome shotgun (WGS) entry which is preliminary data.</text>
</comment>
<dbReference type="AlphaFoldDB" id="A0AAD6WS90"/>
<dbReference type="InterPro" id="IPR044878">
    <property type="entry name" value="UbiA_sf"/>
</dbReference>
<feature type="transmembrane region" description="Helical" evidence="9">
    <location>
        <begin position="302"/>
        <end position="323"/>
    </location>
</feature>
<dbReference type="EC" id="2.5.1.39" evidence="9"/>
<keyword evidence="9" id="KW-0496">Mitochondrion</keyword>
<dbReference type="Gene3D" id="1.10.357.140">
    <property type="entry name" value="UbiA prenyltransferase"/>
    <property type="match status" value="1"/>
</dbReference>
<keyword evidence="8 9" id="KW-0472">Membrane</keyword>
<keyword evidence="6 9" id="KW-0812">Transmembrane</keyword>
<evidence type="ECO:0000256" key="3">
    <source>
        <dbReference type="ARBA" id="ARBA00005179"/>
    </source>
</evidence>
<keyword evidence="9" id="KW-0831">Ubiquinone biosynthesis</keyword>
<evidence type="ECO:0000256" key="7">
    <source>
        <dbReference type="ARBA" id="ARBA00022989"/>
    </source>
</evidence>
<evidence type="ECO:0000256" key="5">
    <source>
        <dbReference type="ARBA" id="ARBA00022679"/>
    </source>
</evidence>
<keyword evidence="7 9" id="KW-1133">Transmembrane helix</keyword>
<dbReference type="EMBL" id="JARJCM010000158">
    <property type="protein sequence ID" value="KAJ7025193.1"/>
    <property type="molecule type" value="Genomic_DNA"/>
</dbReference>
<comment type="cofactor">
    <cofactor evidence="1 9">
        <name>Mg(2+)</name>
        <dbReference type="ChEBI" id="CHEBI:18420"/>
    </cofactor>
</comment>
<comment type="subcellular location">
    <subcellularLocation>
        <location evidence="2">Membrane</location>
        <topology evidence="2">Multi-pass membrane protein</topology>
    </subcellularLocation>
    <subcellularLocation>
        <location evidence="9">Mitochondrion inner membrane</location>
        <topology evidence="9">Multi-pass membrane protein</topology>
        <orientation evidence="9">Matrix side</orientation>
    </subcellularLocation>
</comment>
<keyword evidence="11" id="KW-1185">Reference proteome</keyword>
<feature type="transmembrane region" description="Helical" evidence="9">
    <location>
        <begin position="362"/>
        <end position="382"/>
    </location>
</feature>
<accession>A0AAD6WS90</accession>
<dbReference type="PROSITE" id="PS00943">
    <property type="entry name" value="UBIA"/>
    <property type="match status" value="1"/>
</dbReference>
<evidence type="ECO:0000256" key="4">
    <source>
        <dbReference type="ARBA" id="ARBA00005985"/>
    </source>
</evidence>
<evidence type="ECO:0000313" key="11">
    <source>
        <dbReference type="Proteomes" id="UP001218188"/>
    </source>
</evidence>
<evidence type="ECO:0000256" key="2">
    <source>
        <dbReference type="ARBA" id="ARBA00004141"/>
    </source>
</evidence>
<comment type="similarity">
    <text evidence="4 9">Belongs to the UbiA prenyltransferase family.</text>
</comment>
<dbReference type="Pfam" id="PF01040">
    <property type="entry name" value="UbiA"/>
    <property type="match status" value="1"/>
</dbReference>
<comment type="pathway">
    <text evidence="3">Secondary metabolite biosynthesis.</text>
</comment>
<evidence type="ECO:0000256" key="6">
    <source>
        <dbReference type="ARBA" id="ARBA00022692"/>
    </source>
</evidence>
<comment type="function">
    <text evidence="9">Catalyzes the prenylation of para-hydroxybenzoate (PHB) with an all-trans polyprenyl group. Mediates the second step in the final reaction sequence of coenzyme Q (CoQ) biosynthesis, which is the condensation of the polyisoprenoid side chain with PHB, generating the first membrane-bound Q intermediate.</text>
</comment>
<keyword evidence="9" id="KW-0414">Isoprene biosynthesis</keyword>
<feature type="transmembrane region" description="Helical" evidence="9">
    <location>
        <begin position="235"/>
        <end position="254"/>
    </location>
</feature>
<sequence>MMQSLQCRDLRAEVRNPVRAYARKFQRYLPSSTPLLPITGYSGNSLTIDGADPLDVNYKLRARISLLHASSSAMANESTPLFTNKSTPSTRATWYNYYELTRLHKFPLGSILVFWPSAWGLTMAAYSIQLPVRSLIIQTIMFAIGSTLLHTAACVLNDICDRDFDRKVERTKNRPLATGVISVSAATLWLLLFVVASVALLATANRTAFLVGLIGVFPLHALYPLMKRWTWWPQAWLGLAMNWGFPVAWISVTGTLNKEIVGIFFVGTICWTIVYDTIYGCQDVRDDAAAGVKSTSLLFGSWVRPILCIFAAVFVAAVTWAGILNHQGVSFFAISVGGTGTFFLWQFLTWKVEDVDDCGRKFEANGNMGIVLWAGMLLDYYLEVR</sequence>
<comment type="catalytic activity">
    <reaction evidence="9">
        <text>an all-trans-polyprenyl diphosphate + 4-hydroxybenzoate = a 4-hydroxy-3-(all-trans-polyprenyl)benzoate + diphosphate</text>
        <dbReference type="Rhea" id="RHEA:44504"/>
        <dbReference type="Rhea" id="RHEA-COMP:9514"/>
        <dbReference type="Rhea" id="RHEA-COMP:9564"/>
        <dbReference type="ChEBI" id="CHEBI:17879"/>
        <dbReference type="ChEBI" id="CHEBI:33019"/>
        <dbReference type="ChEBI" id="CHEBI:58914"/>
        <dbReference type="ChEBI" id="CHEBI:78396"/>
        <dbReference type="EC" id="2.5.1.39"/>
    </reaction>
</comment>
<evidence type="ECO:0000256" key="9">
    <source>
        <dbReference type="HAMAP-Rule" id="MF_03189"/>
    </source>
</evidence>
<dbReference type="CDD" id="cd13959">
    <property type="entry name" value="PT_UbiA_COQ2"/>
    <property type="match status" value="1"/>
</dbReference>
<dbReference type="Proteomes" id="UP001218188">
    <property type="component" value="Unassembled WGS sequence"/>
</dbReference>
<feature type="transmembrane region" description="Helical" evidence="9">
    <location>
        <begin position="329"/>
        <end position="350"/>
    </location>
</feature>
<dbReference type="GO" id="GO:0008412">
    <property type="term" value="F:4-hydroxybenzoate polyprenyltransferase activity"/>
    <property type="evidence" value="ECO:0007669"/>
    <property type="project" value="UniProtKB-EC"/>
</dbReference>
<feature type="transmembrane region" description="Helical" evidence="9">
    <location>
        <begin position="260"/>
        <end position="281"/>
    </location>
</feature>
<dbReference type="InterPro" id="IPR000537">
    <property type="entry name" value="UbiA_prenyltransferase"/>
</dbReference>
<keyword evidence="5 9" id="KW-0808">Transferase</keyword>
<dbReference type="GO" id="GO:0005743">
    <property type="term" value="C:mitochondrial inner membrane"/>
    <property type="evidence" value="ECO:0007669"/>
    <property type="project" value="UniProtKB-SubCell"/>
</dbReference>
<dbReference type="GO" id="GO:0006744">
    <property type="term" value="P:ubiquinone biosynthetic process"/>
    <property type="evidence" value="ECO:0007669"/>
    <property type="project" value="UniProtKB-UniRule"/>
</dbReference>
<gene>
    <name evidence="10" type="ORF">C8F04DRAFT_1129549</name>
</gene>
<evidence type="ECO:0000256" key="8">
    <source>
        <dbReference type="ARBA" id="ARBA00023136"/>
    </source>
</evidence>
<protein>
    <recommendedName>
        <fullName evidence="9">4-hydroxybenzoate polyprenyltransferase, mitochondrial</fullName>
        <shortName evidence="9">4-HB polyprenyltransferase</shortName>
        <ecNumber evidence="9">2.5.1.39</ecNumber>
    </recommendedName>
    <alternativeName>
        <fullName evidence="9">Para-hydroxybenzoate--polyprenyltransferase</fullName>
        <shortName evidence="9">PHB:PPT</shortName>
        <shortName evidence="9">PHB:polyprenyltransferase</shortName>
    </alternativeName>
</protein>
<feature type="transmembrane region" description="Helical" evidence="9">
    <location>
        <begin position="135"/>
        <end position="156"/>
    </location>
</feature>
<dbReference type="PANTHER" id="PTHR11048">
    <property type="entry name" value="PRENYLTRANSFERASES"/>
    <property type="match status" value="1"/>
</dbReference>
<keyword evidence="9" id="KW-0999">Mitochondrion inner membrane</keyword>